<name>A0A7Z8E1D7_STACP</name>
<reference evidence="1 2" key="1">
    <citation type="journal article" date="2019" name="Sci. Transl. Med.">
        <title>Quorum sensing between bacterial species on the skin protects against epidermal injury in atopic dermatitis.</title>
        <authorList>
            <person name="Williams M.R."/>
        </authorList>
    </citation>
    <scope>NUCLEOTIDE SEQUENCE [LARGE SCALE GENOMIC DNA]</scope>
    <source>
        <strain evidence="1 2">H8</strain>
    </source>
</reference>
<dbReference type="Proteomes" id="UP000291949">
    <property type="component" value="Unassembled WGS sequence"/>
</dbReference>
<sequence>MSHDVKTIDARTHEGELNKLGFWIFL</sequence>
<comment type="caution">
    <text evidence="1">The sequence shown here is derived from an EMBL/GenBank/DDBJ whole genome shotgun (WGS) entry which is preliminary data.</text>
</comment>
<dbReference type="EMBL" id="SCHC01000779">
    <property type="protein sequence ID" value="TBW67842.1"/>
    <property type="molecule type" value="Genomic_DNA"/>
</dbReference>
<accession>A0A7Z8E1D7</accession>
<proteinExistence type="predicted"/>
<dbReference type="AlphaFoldDB" id="A0A7Z8E1D7"/>
<protein>
    <submittedName>
        <fullName evidence="1">Cytochrome aa3 quinol oxidase subunit III</fullName>
    </submittedName>
</protein>
<gene>
    <name evidence="1" type="ORF">EQ811_16635</name>
</gene>
<evidence type="ECO:0000313" key="2">
    <source>
        <dbReference type="Proteomes" id="UP000291949"/>
    </source>
</evidence>
<evidence type="ECO:0000313" key="1">
    <source>
        <dbReference type="EMBL" id="TBW67842.1"/>
    </source>
</evidence>
<organism evidence="1 2">
    <name type="scientific">Staphylococcus capitis</name>
    <dbReference type="NCBI Taxonomy" id="29388"/>
    <lineage>
        <taxon>Bacteria</taxon>
        <taxon>Bacillati</taxon>
        <taxon>Bacillota</taxon>
        <taxon>Bacilli</taxon>
        <taxon>Bacillales</taxon>
        <taxon>Staphylococcaceae</taxon>
        <taxon>Staphylococcus</taxon>
    </lineage>
</organism>
<feature type="non-terminal residue" evidence="1">
    <location>
        <position position="26"/>
    </location>
</feature>